<dbReference type="InterPro" id="IPR023214">
    <property type="entry name" value="HAD_sf"/>
</dbReference>
<gene>
    <name evidence="1" type="ORF">OBE_03033</name>
</gene>
<dbReference type="PANTHER" id="PTHR19288:SF25">
    <property type="entry name" value="PHOSPHATIDYLGLYCEROPHOSPHATASE GEP4, MITOCHONDRIAL"/>
    <property type="match status" value="1"/>
</dbReference>
<evidence type="ECO:0000313" key="1">
    <source>
        <dbReference type="EMBL" id="EKC72149.1"/>
    </source>
</evidence>
<reference evidence="1" key="1">
    <citation type="journal article" date="2013" name="Environ. Microbiol.">
        <title>Microbiota from the distal guts of lean and obese adolescents exhibit partial functional redundancy besides clear differences in community structure.</title>
        <authorList>
            <person name="Ferrer M."/>
            <person name="Ruiz A."/>
            <person name="Lanza F."/>
            <person name="Haange S.B."/>
            <person name="Oberbach A."/>
            <person name="Till H."/>
            <person name="Bargiela R."/>
            <person name="Campoy C."/>
            <person name="Segura M.T."/>
            <person name="Richter M."/>
            <person name="von Bergen M."/>
            <person name="Seifert J."/>
            <person name="Suarez A."/>
        </authorList>
    </citation>
    <scope>NUCLEOTIDE SEQUENCE</scope>
</reference>
<proteinExistence type="predicted"/>
<dbReference type="SUPFAM" id="SSF56784">
    <property type="entry name" value="HAD-like"/>
    <property type="match status" value="1"/>
</dbReference>
<dbReference type="EMBL" id="AJWZ01002008">
    <property type="protein sequence ID" value="EKC72149.1"/>
    <property type="molecule type" value="Genomic_DNA"/>
</dbReference>
<dbReference type="NCBIfam" id="TIGR01662">
    <property type="entry name" value="HAD-SF-IIIA"/>
    <property type="match status" value="1"/>
</dbReference>
<sequence>MNFIEKNNIKAILLDIDNTMIDTDNNILEGLEDWVEEAKKHGIKFCILSNTNKKKKAEKMSKKLEVPYIYFAKKPFKFGFNRAKKIVQENSENIAVIGDQILTDVLGANRSHMYSILVEPLAEKDIFVTRFNRLIERQILKKYKQK</sequence>
<dbReference type="InterPro" id="IPR036412">
    <property type="entry name" value="HAD-like_sf"/>
</dbReference>
<dbReference type="AlphaFoldDB" id="K1TX36"/>
<organism evidence="1">
    <name type="scientific">human gut metagenome</name>
    <dbReference type="NCBI Taxonomy" id="408170"/>
    <lineage>
        <taxon>unclassified sequences</taxon>
        <taxon>metagenomes</taxon>
        <taxon>organismal metagenomes</taxon>
    </lineage>
</organism>
<name>K1TX36_9ZZZZ</name>
<accession>K1TX36</accession>
<dbReference type="Pfam" id="PF09419">
    <property type="entry name" value="PGP_phosphatase"/>
    <property type="match status" value="1"/>
</dbReference>
<dbReference type="InterPro" id="IPR010021">
    <property type="entry name" value="PGPP1/Gep4"/>
</dbReference>
<dbReference type="InterPro" id="IPR006549">
    <property type="entry name" value="HAD-SF_hydro_IIIA"/>
</dbReference>
<dbReference type="InterPro" id="IPR027706">
    <property type="entry name" value="PGP_Pase"/>
</dbReference>
<dbReference type="NCBIfam" id="TIGR01668">
    <property type="entry name" value="YqeG_hyp_ppase"/>
    <property type="match status" value="1"/>
</dbReference>
<dbReference type="Gene3D" id="3.40.50.1000">
    <property type="entry name" value="HAD superfamily/HAD-like"/>
    <property type="match status" value="1"/>
</dbReference>
<dbReference type="GO" id="GO:0005737">
    <property type="term" value="C:cytoplasm"/>
    <property type="evidence" value="ECO:0007669"/>
    <property type="project" value="TreeGrafter"/>
</dbReference>
<dbReference type="PANTHER" id="PTHR19288">
    <property type="entry name" value="4-NITROPHENYLPHOSPHATASE-RELATED"/>
    <property type="match status" value="1"/>
</dbReference>
<protein>
    <submittedName>
        <fullName evidence="1">HAD-superfamily phosphatase, subfamily IIIA</fullName>
    </submittedName>
</protein>
<comment type="caution">
    <text evidence="1">The sequence shown here is derived from an EMBL/GenBank/DDBJ whole genome shotgun (WGS) entry which is preliminary data.</text>
</comment>
<dbReference type="GO" id="GO:0008962">
    <property type="term" value="F:phosphatidylglycerophosphatase activity"/>
    <property type="evidence" value="ECO:0007669"/>
    <property type="project" value="InterPro"/>
</dbReference>